<organism evidence="2">
    <name type="scientific">Ananas comosus var. bracteatus</name>
    <name type="common">red pineapple</name>
    <dbReference type="NCBI Taxonomy" id="296719"/>
    <lineage>
        <taxon>Eukaryota</taxon>
        <taxon>Viridiplantae</taxon>
        <taxon>Streptophyta</taxon>
        <taxon>Embryophyta</taxon>
        <taxon>Tracheophyta</taxon>
        <taxon>Spermatophyta</taxon>
        <taxon>Magnoliopsida</taxon>
        <taxon>Liliopsida</taxon>
        <taxon>Poales</taxon>
        <taxon>Bromeliaceae</taxon>
        <taxon>Bromelioideae</taxon>
        <taxon>Ananas</taxon>
    </lineage>
</organism>
<dbReference type="Pfam" id="PF24626">
    <property type="entry name" value="SH3_Tf2-1"/>
    <property type="match status" value="1"/>
</dbReference>
<name>A0A6V7PPP7_ANACO</name>
<dbReference type="PANTHER" id="PTHR46148:SF60">
    <property type="entry name" value="CHROMO DOMAIN-CONTAINING PROTEIN"/>
    <property type="match status" value="1"/>
</dbReference>
<protein>
    <recommendedName>
        <fullName evidence="1">Tf2-1-like SH3-like domain-containing protein</fullName>
    </recommendedName>
</protein>
<reference evidence="2" key="1">
    <citation type="submission" date="2020-07" db="EMBL/GenBank/DDBJ databases">
        <authorList>
            <person name="Lin J."/>
        </authorList>
    </citation>
    <scope>NUCLEOTIDE SEQUENCE</scope>
</reference>
<dbReference type="EMBL" id="LR862150">
    <property type="protein sequence ID" value="CAD1832820.1"/>
    <property type="molecule type" value="Genomic_DNA"/>
</dbReference>
<dbReference type="InterPro" id="IPR056924">
    <property type="entry name" value="SH3_Tf2-1"/>
</dbReference>
<dbReference type="InterPro" id="IPR016197">
    <property type="entry name" value="Chromo-like_dom_sf"/>
</dbReference>
<proteinExistence type="predicted"/>
<dbReference type="AlphaFoldDB" id="A0A6V7PPP7"/>
<evidence type="ECO:0000313" key="2">
    <source>
        <dbReference type="EMBL" id="CAD1832820.1"/>
    </source>
</evidence>
<dbReference type="SUPFAM" id="SSF54160">
    <property type="entry name" value="Chromo domain-like"/>
    <property type="match status" value="1"/>
</dbReference>
<evidence type="ECO:0000259" key="1">
    <source>
        <dbReference type="Pfam" id="PF24626"/>
    </source>
</evidence>
<gene>
    <name evidence="2" type="ORF">CB5_LOCUS16031</name>
</gene>
<accession>A0A6V7PPP7</accession>
<feature type="domain" description="Tf2-1-like SH3-like" evidence="1">
    <location>
        <begin position="69"/>
        <end position="134"/>
    </location>
</feature>
<sequence length="209" mass="24758">MAPFEALYGRRCRSPLFWSAVSKRRILGPKILLEAEENVRVVRQRLLTAQSRQRSYADTRRRDLEFQVGDHVFLKVSPSRGIRRFGLRGKLSLRFVRPFEVLERVGPVAYRIALPPRLAGIHDVFHVSALRRYVFDPSHVIDFTPLEIGKDLRYEERLLRILARETKELRNRVIPYVKVQWSNHEKREATWEPEMVIRESYPYLFDAQS</sequence>
<dbReference type="PANTHER" id="PTHR46148">
    <property type="entry name" value="CHROMO DOMAIN-CONTAINING PROTEIN"/>
    <property type="match status" value="1"/>
</dbReference>